<evidence type="ECO:0000313" key="7">
    <source>
        <dbReference type="EnsemblMetazoa" id="PPA28256.1"/>
    </source>
</evidence>
<keyword evidence="3" id="KW-0677">Repeat</keyword>
<proteinExistence type="inferred from homology"/>
<dbReference type="GO" id="GO:0046785">
    <property type="term" value="P:microtubule polymerization"/>
    <property type="evidence" value="ECO:0000318"/>
    <property type="project" value="GO_Central"/>
</dbReference>
<organism evidence="7 8">
    <name type="scientific">Pristionchus pacificus</name>
    <name type="common">Parasitic nematode worm</name>
    <dbReference type="NCBI Taxonomy" id="54126"/>
    <lineage>
        <taxon>Eukaryota</taxon>
        <taxon>Metazoa</taxon>
        <taxon>Ecdysozoa</taxon>
        <taxon>Nematoda</taxon>
        <taxon>Chromadorea</taxon>
        <taxon>Rhabditida</taxon>
        <taxon>Rhabditina</taxon>
        <taxon>Diplogasteromorpha</taxon>
        <taxon>Diplogasteroidea</taxon>
        <taxon>Neodiplogasteridae</taxon>
        <taxon>Pristionchus</taxon>
    </lineage>
</organism>
<dbReference type="Gene3D" id="1.25.10.10">
    <property type="entry name" value="Leucine-rich Repeat Variant"/>
    <property type="match status" value="3"/>
</dbReference>
<evidence type="ECO:0000256" key="5">
    <source>
        <dbReference type="ARBA" id="ARBA00025722"/>
    </source>
</evidence>
<dbReference type="InterPro" id="IPR011989">
    <property type="entry name" value="ARM-like"/>
</dbReference>
<comment type="similarity">
    <text evidence="5">Belongs to the TOG/XMAP215 family.</text>
</comment>
<protein>
    <submittedName>
        <fullName evidence="7">HEAT domain-containing protein</fullName>
    </submittedName>
</protein>
<dbReference type="SMART" id="SM01349">
    <property type="entry name" value="TOG"/>
    <property type="match status" value="3"/>
</dbReference>
<dbReference type="Pfam" id="PF21041">
    <property type="entry name" value="XMAP215_CLASP_TOG"/>
    <property type="match status" value="1"/>
</dbReference>
<sequence>MDGWDYLEEVNVMERWPSEQRENVRSTKWAERRDALQSLLDLIDKNPRLSSTTTTIYGEIVDELKKILLKDSNVVVVVVAIKVVTGLARGLRRNFERFVGMVWNPLLEKAKDKKAAVREALPPALDAVAATCNLDRISGPLIEHMQKPSPETKTLLDAFLYRLFLSLPNAASALPFLKEIIPFLVKHASDSDASVRDGACVALGGVKRLMGGAMEMMIGTLKGETPKMAKITEACEKATVEYAEAEAARAANGGGGGEPSAAGGSGDGREEGVAEGGSAAGAAAAAIDPWTLIDPVELSTVMNKDFADQMAEKKWQDRKDALEALEKVLQEKKRLQPSPDNTPVIQLLNKVLEKDVNVVVASLAASCLSLIATALRTDFAAYAPKIMATCFDKFKEKKTAVREKVVECVDAVATTESFEMYSDEILAGLAKANPACRSQTALFLARLLTQHSPATLPKDGVRTVAAGLVKMSSDSDAECREASFSALAALLRCVGETAGKALMGEVAEDKIKMQKIEKLRDELMESKGKATGSEEMRRLHGEKGGKAAEGGDGQSTARSTSSSAANGGSGVRKTMPSSARPSGGSAVRKPPSSAPLRVAPPVSRPSTAAAAPTARPTVSRPGAPLSRPGSAVRLPATGRITPRGSRENIAPLTLEGAKFIGSAESKSARSAEHRPSTQSDLIRVAATCCSPQGAAIMRAEDTTGIEMALKMMETQPSDALSSHSDLICRWFALRLAATSTPPTLLQKLLPAAARTVGGCGPLSEQELAILMPAVMTKIGDTREVVRSDAKSVVLSLAESIGPATILPYLLEGLRSKIIRQKMDTLAMISSMTSKDSTLLETSGLTTVKKLLPPLLDCLSDRDALTRMAALNACVGVEAQLRGKEEWMTAIGKLGSKERSLLEERLAKAANGSMPAPRQLAPMPRPTVAPPSGTAVPSRPAVGGLPRPSPSLIPGSKLPRPGSGFIKK</sequence>
<evidence type="ECO:0000256" key="2">
    <source>
        <dbReference type="ARBA" id="ARBA00022490"/>
    </source>
</evidence>
<dbReference type="FunFam" id="1.25.10.10:FF:000019">
    <property type="entry name" value="Cytoskeleton-associated protein 5"/>
    <property type="match status" value="2"/>
</dbReference>
<evidence type="ECO:0000256" key="3">
    <source>
        <dbReference type="ARBA" id="ARBA00022737"/>
    </source>
</evidence>
<dbReference type="GO" id="GO:0051010">
    <property type="term" value="F:microtubule plus-end binding"/>
    <property type="evidence" value="ECO:0007669"/>
    <property type="project" value="InterPro"/>
</dbReference>
<keyword evidence="4" id="KW-0206">Cytoskeleton</keyword>
<evidence type="ECO:0000313" key="8">
    <source>
        <dbReference type="Proteomes" id="UP000005239"/>
    </source>
</evidence>
<dbReference type="OrthoDB" id="205662at2759"/>
<evidence type="ECO:0000256" key="6">
    <source>
        <dbReference type="SAM" id="MobiDB-lite"/>
    </source>
</evidence>
<dbReference type="InterPro" id="IPR016024">
    <property type="entry name" value="ARM-type_fold"/>
</dbReference>
<feature type="compositionally biased region" description="Gly residues" evidence="6">
    <location>
        <begin position="252"/>
        <end position="266"/>
    </location>
</feature>
<dbReference type="GO" id="GO:0030951">
    <property type="term" value="P:establishment or maintenance of microtubule cytoskeleton polarity"/>
    <property type="evidence" value="ECO:0000318"/>
    <property type="project" value="GO_Central"/>
</dbReference>
<dbReference type="PANTHER" id="PTHR12609">
    <property type="entry name" value="MICROTUBULE ASSOCIATED PROTEIN XMAP215"/>
    <property type="match status" value="1"/>
</dbReference>
<feature type="compositionally biased region" description="Low complexity" evidence="6">
    <location>
        <begin position="555"/>
        <end position="566"/>
    </location>
</feature>
<dbReference type="EnsemblMetazoa" id="PPA28256.1">
    <property type="protein sequence ID" value="PPA28256.1"/>
    <property type="gene ID" value="WBGene00117810"/>
</dbReference>
<feature type="region of interest" description="Disordered" evidence="6">
    <location>
        <begin position="525"/>
        <end position="650"/>
    </location>
</feature>
<dbReference type="GO" id="GO:0000776">
    <property type="term" value="C:kinetochore"/>
    <property type="evidence" value="ECO:0000318"/>
    <property type="project" value="GO_Central"/>
</dbReference>
<comment type="subcellular location">
    <subcellularLocation>
        <location evidence="1">Cytoplasm</location>
        <location evidence="1">Cytoskeleton</location>
    </subcellularLocation>
</comment>
<accession>A0A454XZF5</accession>
<keyword evidence="8" id="KW-1185">Reference proteome</keyword>
<dbReference type="GO" id="GO:0051298">
    <property type="term" value="P:centrosome duplication"/>
    <property type="evidence" value="ECO:0000318"/>
    <property type="project" value="GO_Central"/>
</dbReference>
<evidence type="ECO:0000256" key="4">
    <source>
        <dbReference type="ARBA" id="ARBA00023212"/>
    </source>
</evidence>
<dbReference type="Pfam" id="PF13513">
    <property type="entry name" value="HEAT_EZ"/>
    <property type="match status" value="1"/>
</dbReference>
<dbReference type="AlphaFoldDB" id="A0A454XZF5"/>
<gene>
    <name evidence="7" type="primary">WBGene00117810</name>
</gene>
<dbReference type="PROSITE" id="PS50077">
    <property type="entry name" value="HEAT_REPEAT"/>
    <property type="match status" value="2"/>
</dbReference>
<dbReference type="GO" id="GO:0008017">
    <property type="term" value="F:microtubule binding"/>
    <property type="evidence" value="ECO:0000318"/>
    <property type="project" value="GO_Central"/>
</dbReference>
<keyword evidence="2" id="KW-0963">Cytoplasm</keyword>
<feature type="compositionally biased region" description="Basic and acidic residues" evidence="6">
    <location>
        <begin position="525"/>
        <end position="546"/>
    </location>
</feature>
<feature type="region of interest" description="Disordered" evidence="6">
    <location>
        <begin position="249"/>
        <end position="277"/>
    </location>
</feature>
<dbReference type="InterPro" id="IPR045110">
    <property type="entry name" value="XMAP215"/>
</dbReference>
<dbReference type="GO" id="GO:0005813">
    <property type="term" value="C:centrosome"/>
    <property type="evidence" value="ECO:0000318"/>
    <property type="project" value="GO_Central"/>
</dbReference>
<dbReference type="InterPro" id="IPR034085">
    <property type="entry name" value="TOG"/>
</dbReference>
<evidence type="ECO:0000256" key="1">
    <source>
        <dbReference type="ARBA" id="ARBA00004245"/>
    </source>
</evidence>
<name>A0A454XZF5_PRIPA</name>
<dbReference type="GO" id="GO:0061863">
    <property type="term" value="F:microtubule plus end polymerase"/>
    <property type="evidence" value="ECO:0000318"/>
    <property type="project" value="GO_Central"/>
</dbReference>
<dbReference type="GO" id="GO:0000922">
    <property type="term" value="C:spindle pole"/>
    <property type="evidence" value="ECO:0000318"/>
    <property type="project" value="GO_Central"/>
</dbReference>
<feature type="compositionally biased region" description="Low complexity" evidence="6">
    <location>
        <begin position="599"/>
        <end position="621"/>
    </location>
</feature>
<dbReference type="SUPFAM" id="SSF48371">
    <property type="entry name" value="ARM repeat"/>
    <property type="match status" value="2"/>
</dbReference>
<dbReference type="GO" id="GO:0007052">
    <property type="term" value="P:mitotic spindle organization"/>
    <property type="evidence" value="ECO:0000318"/>
    <property type="project" value="GO_Central"/>
</dbReference>
<feature type="region of interest" description="Disordered" evidence="6">
    <location>
        <begin position="909"/>
        <end position="967"/>
    </location>
</feature>
<dbReference type="Proteomes" id="UP000005239">
    <property type="component" value="Unassembled WGS sequence"/>
</dbReference>
<reference evidence="7" key="2">
    <citation type="submission" date="2022-06" db="UniProtKB">
        <authorList>
            <consortium name="EnsemblMetazoa"/>
        </authorList>
    </citation>
    <scope>IDENTIFICATION</scope>
    <source>
        <strain evidence="7">PS312</strain>
    </source>
</reference>
<accession>A0A8R1YMM0</accession>
<reference evidence="8" key="1">
    <citation type="journal article" date="2008" name="Nat. Genet.">
        <title>The Pristionchus pacificus genome provides a unique perspective on nematode lifestyle and parasitism.</title>
        <authorList>
            <person name="Dieterich C."/>
            <person name="Clifton S.W."/>
            <person name="Schuster L.N."/>
            <person name="Chinwalla A."/>
            <person name="Delehaunty K."/>
            <person name="Dinkelacker I."/>
            <person name="Fulton L."/>
            <person name="Fulton R."/>
            <person name="Godfrey J."/>
            <person name="Minx P."/>
            <person name="Mitreva M."/>
            <person name="Roeseler W."/>
            <person name="Tian H."/>
            <person name="Witte H."/>
            <person name="Yang S.P."/>
            <person name="Wilson R.K."/>
            <person name="Sommer R.J."/>
        </authorList>
    </citation>
    <scope>NUCLEOTIDE SEQUENCE [LARGE SCALE GENOMIC DNA]</scope>
    <source>
        <strain evidence="8">PS312</strain>
    </source>
</reference>
<dbReference type="InterPro" id="IPR021133">
    <property type="entry name" value="HEAT_type_2"/>
</dbReference>
<dbReference type="InterPro" id="IPR048491">
    <property type="entry name" value="XMAP215_CLASP_TOG"/>
</dbReference>